<keyword evidence="1" id="KW-0418">Kinase</keyword>
<gene>
    <name evidence="3" type="ORF">AFM16_15815</name>
    <name evidence="4" type="ORF">HCX60_16075</name>
</gene>
<dbReference type="PANTHER" id="PTHR35526:SF3">
    <property type="entry name" value="ANTI-SIGMA-F FACTOR RSBW"/>
    <property type="match status" value="1"/>
</dbReference>
<name>A0AAE6Y8I2_STRAT</name>
<dbReference type="RefSeq" id="WP_078633702.1">
    <property type="nucleotide sequence ID" value="NZ_CM007717.1"/>
</dbReference>
<dbReference type="Pfam" id="PF13581">
    <property type="entry name" value="HATPase_c_2"/>
    <property type="match status" value="1"/>
</dbReference>
<reference evidence="3 5" key="1">
    <citation type="submission" date="2015-07" db="EMBL/GenBank/DDBJ databases">
        <title>Draft Genome Sequence of Streptomyces antibioticus, IMRU 3720 reveals insights in the evolution of actinomycin biosynthetic gene clusters in Streptomyces.</title>
        <authorList>
            <person name="Crnovcic I."/>
            <person name="Ruckert C."/>
            <person name="Kalinowksi J."/>
            <person name="Keller U."/>
        </authorList>
    </citation>
    <scope>NUCLEOTIDE SEQUENCE [LARGE SCALE GENOMIC DNA]</scope>
    <source>
        <strain evidence="3 5">DSM 41481</strain>
    </source>
</reference>
<evidence type="ECO:0000313" key="6">
    <source>
        <dbReference type="Proteomes" id="UP000502504"/>
    </source>
</evidence>
<keyword evidence="4" id="KW-0067">ATP-binding</keyword>
<protein>
    <submittedName>
        <fullName evidence="4">ATP-binding protein</fullName>
    </submittedName>
</protein>
<evidence type="ECO:0000313" key="5">
    <source>
        <dbReference type="Proteomes" id="UP000190306"/>
    </source>
</evidence>
<dbReference type="InterPro" id="IPR003594">
    <property type="entry name" value="HATPase_dom"/>
</dbReference>
<reference evidence="4 6" key="2">
    <citation type="submission" date="2020-03" db="EMBL/GenBank/DDBJ databases">
        <title>Is there a link between lipid content and antibiotic production in Streptomyces?</title>
        <authorList>
            <person name="David M."/>
            <person name="Lejeune C."/>
            <person name="Abreu S."/>
            <person name="Thibessard A."/>
            <person name="Leblond P."/>
            <person name="Chaminade P."/>
            <person name="Virolle M.-J."/>
        </authorList>
    </citation>
    <scope>NUCLEOTIDE SEQUENCE [LARGE SCALE GENOMIC DNA]</scope>
    <source>
        <strain evidence="4 6">DSM 41481</strain>
    </source>
</reference>
<dbReference type="Proteomes" id="UP000502504">
    <property type="component" value="Chromosome"/>
</dbReference>
<dbReference type="EMBL" id="CP050692">
    <property type="protein sequence ID" value="QIT44881.1"/>
    <property type="molecule type" value="Genomic_DNA"/>
</dbReference>
<proteinExistence type="predicted"/>
<keyword evidence="1" id="KW-0723">Serine/threonine-protein kinase</keyword>
<dbReference type="Proteomes" id="UP000190306">
    <property type="component" value="Chromosome"/>
</dbReference>
<dbReference type="CDD" id="cd16936">
    <property type="entry name" value="HATPase_RsbW-like"/>
    <property type="match status" value="1"/>
</dbReference>
<dbReference type="EMBL" id="LHQL01000009">
    <property type="protein sequence ID" value="OOQ50739.1"/>
    <property type="molecule type" value="Genomic_DNA"/>
</dbReference>
<keyword evidence="5" id="KW-1185">Reference proteome</keyword>
<evidence type="ECO:0000259" key="2">
    <source>
        <dbReference type="Pfam" id="PF13581"/>
    </source>
</evidence>
<sequence length="135" mass="14208">MSAPPLPPPDDVWEYALTLPHHAIGAGVARNTVRSILTRHSLPVLADTAELLTSELCGNAYRHASGPAIVGVRWADGALRVSVRDTCGVLPAAAGGDDEAEGGRGLLLVSRCAYAWGSHADRGGSGKVTWFELRR</sequence>
<dbReference type="GO" id="GO:0004674">
    <property type="term" value="F:protein serine/threonine kinase activity"/>
    <property type="evidence" value="ECO:0007669"/>
    <property type="project" value="UniProtKB-KW"/>
</dbReference>
<dbReference type="InterPro" id="IPR036890">
    <property type="entry name" value="HATPase_C_sf"/>
</dbReference>
<evidence type="ECO:0000256" key="1">
    <source>
        <dbReference type="ARBA" id="ARBA00022527"/>
    </source>
</evidence>
<keyword evidence="1" id="KW-0808">Transferase</keyword>
<dbReference type="Gene3D" id="3.30.565.10">
    <property type="entry name" value="Histidine kinase-like ATPase, C-terminal domain"/>
    <property type="match status" value="1"/>
</dbReference>
<accession>A0AAE6Y8I2</accession>
<dbReference type="AlphaFoldDB" id="A0AAE6Y8I2"/>
<dbReference type="PANTHER" id="PTHR35526">
    <property type="entry name" value="ANTI-SIGMA-F FACTOR RSBW-RELATED"/>
    <property type="match status" value="1"/>
</dbReference>
<evidence type="ECO:0000313" key="4">
    <source>
        <dbReference type="EMBL" id="QIT44881.1"/>
    </source>
</evidence>
<dbReference type="SUPFAM" id="SSF55874">
    <property type="entry name" value="ATPase domain of HSP90 chaperone/DNA topoisomerase II/histidine kinase"/>
    <property type="match status" value="1"/>
</dbReference>
<feature type="domain" description="Histidine kinase/HSP90-like ATPase" evidence="2">
    <location>
        <begin position="29"/>
        <end position="128"/>
    </location>
</feature>
<organism evidence="4 6">
    <name type="scientific">Streptomyces antibioticus</name>
    <dbReference type="NCBI Taxonomy" id="1890"/>
    <lineage>
        <taxon>Bacteria</taxon>
        <taxon>Bacillati</taxon>
        <taxon>Actinomycetota</taxon>
        <taxon>Actinomycetes</taxon>
        <taxon>Kitasatosporales</taxon>
        <taxon>Streptomycetaceae</taxon>
        <taxon>Streptomyces</taxon>
    </lineage>
</organism>
<evidence type="ECO:0000313" key="3">
    <source>
        <dbReference type="EMBL" id="OOQ50739.1"/>
    </source>
</evidence>
<dbReference type="GO" id="GO:0005524">
    <property type="term" value="F:ATP binding"/>
    <property type="evidence" value="ECO:0007669"/>
    <property type="project" value="UniProtKB-KW"/>
</dbReference>
<keyword evidence="4" id="KW-0547">Nucleotide-binding</keyword>
<dbReference type="InterPro" id="IPR050267">
    <property type="entry name" value="Anti-sigma-factor_SerPK"/>
</dbReference>